<dbReference type="Proteomes" id="UP001183202">
    <property type="component" value="Unassembled WGS sequence"/>
</dbReference>
<accession>A0ABU2N6J6</accession>
<gene>
    <name evidence="2" type="ORF">RM445_08530</name>
</gene>
<dbReference type="GO" id="GO:0016853">
    <property type="term" value="F:isomerase activity"/>
    <property type="evidence" value="ECO:0007669"/>
    <property type="project" value="UniProtKB-KW"/>
</dbReference>
<evidence type="ECO:0000313" key="3">
    <source>
        <dbReference type="Proteomes" id="UP001183202"/>
    </source>
</evidence>
<comment type="caution">
    <text evidence="2">The sequence shown here is derived from an EMBL/GenBank/DDBJ whole genome shotgun (WGS) entry which is preliminary data.</text>
</comment>
<dbReference type="Gene3D" id="1.20.120.450">
    <property type="entry name" value="dinb family like domain"/>
    <property type="match status" value="1"/>
</dbReference>
<dbReference type="Pfam" id="PF11716">
    <property type="entry name" value="MDMPI_N"/>
    <property type="match status" value="1"/>
</dbReference>
<keyword evidence="3" id="KW-1185">Reference proteome</keyword>
<dbReference type="InterPro" id="IPR017517">
    <property type="entry name" value="Maleyloyr_isom"/>
</dbReference>
<dbReference type="SUPFAM" id="SSF109854">
    <property type="entry name" value="DinB/YfiT-like putative metalloenzymes"/>
    <property type="match status" value="1"/>
</dbReference>
<name>A0ABU2N6J6_9PSEU</name>
<dbReference type="InterPro" id="IPR024344">
    <property type="entry name" value="MDMPI_metal-binding"/>
</dbReference>
<dbReference type="EMBL" id="JAVREJ010000004">
    <property type="protein sequence ID" value="MDT0349565.1"/>
    <property type="molecule type" value="Genomic_DNA"/>
</dbReference>
<evidence type="ECO:0000259" key="1">
    <source>
        <dbReference type="Pfam" id="PF11716"/>
    </source>
</evidence>
<organism evidence="2 3">
    <name type="scientific">Pseudonocardia charpentierae</name>
    <dbReference type="NCBI Taxonomy" id="3075545"/>
    <lineage>
        <taxon>Bacteria</taxon>
        <taxon>Bacillati</taxon>
        <taxon>Actinomycetota</taxon>
        <taxon>Actinomycetes</taxon>
        <taxon>Pseudonocardiales</taxon>
        <taxon>Pseudonocardiaceae</taxon>
        <taxon>Pseudonocardia</taxon>
    </lineage>
</organism>
<keyword evidence="2" id="KW-0413">Isomerase</keyword>
<sequence length="208" mass="22262">MDRDAIVAAVEAERRDLADLLDRLAPADWDAESLCANWTVRDVVAHLTLVTRLSKPAAVLGVLRARGDINKMIGDAARRRAAEFTPAELVAQLRATAGSARRPLGAQPPDPLVDILVHGQDIARPLGRDRPMPPERVQPALQHVWSSSFYGARKRFAGLRFVATDVDWSAGEGAEVRGPSGELLLLLTGRSAGLDGPGAAEAAARLKT</sequence>
<proteinExistence type="predicted"/>
<evidence type="ECO:0000313" key="2">
    <source>
        <dbReference type="EMBL" id="MDT0349565.1"/>
    </source>
</evidence>
<protein>
    <submittedName>
        <fullName evidence="2">Maleylpyruvate isomerase family mycothiol-dependent enzyme</fullName>
    </submittedName>
</protein>
<dbReference type="RefSeq" id="WP_311555584.1">
    <property type="nucleotide sequence ID" value="NZ_JAVREJ010000004.1"/>
</dbReference>
<dbReference type="NCBIfam" id="TIGR03083">
    <property type="entry name" value="maleylpyruvate isomerase family mycothiol-dependent enzyme"/>
    <property type="match status" value="1"/>
</dbReference>
<reference evidence="3" key="1">
    <citation type="submission" date="2023-07" db="EMBL/GenBank/DDBJ databases">
        <title>30 novel species of actinomycetes from the DSMZ collection.</title>
        <authorList>
            <person name="Nouioui I."/>
        </authorList>
    </citation>
    <scope>NUCLEOTIDE SEQUENCE [LARGE SCALE GENOMIC DNA]</scope>
    <source>
        <strain evidence="3">DSM 45834</strain>
    </source>
</reference>
<dbReference type="InterPro" id="IPR034660">
    <property type="entry name" value="DinB/YfiT-like"/>
</dbReference>
<feature type="domain" description="Mycothiol-dependent maleylpyruvate isomerase metal-binding" evidence="1">
    <location>
        <begin position="11"/>
        <end position="112"/>
    </location>
</feature>